<feature type="region of interest" description="Disordered" evidence="2">
    <location>
        <begin position="619"/>
        <end position="638"/>
    </location>
</feature>
<feature type="region of interest" description="Disordered" evidence="2">
    <location>
        <begin position="1205"/>
        <end position="1234"/>
    </location>
</feature>
<dbReference type="InterPro" id="IPR050875">
    <property type="entry name" value="Troponin_I"/>
</dbReference>
<evidence type="ECO:0000256" key="2">
    <source>
        <dbReference type="SAM" id="MobiDB-lite"/>
    </source>
</evidence>
<dbReference type="SUPFAM" id="SSF90250">
    <property type="entry name" value="Troponin coil-coiled subunits"/>
    <property type="match status" value="1"/>
</dbReference>
<feature type="compositionally biased region" description="Polar residues" evidence="2">
    <location>
        <begin position="345"/>
        <end position="379"/>
    </location>
</feature>
<feature type="compositionally biased region" description="Polar residues" evidence="2">
    <location>
        <begin position="1010"/>
        <end position="1031"/>
    </location>
</feature>
<feature type="region of interest" description="Disordered" evidence="2">
    <location>
        <begin position="897"/>
        <end position="1048"/>
    </location>
</feature>
<comment type="similarity">
    <text evidence="1">Belongs to the troponin I family.</text>
</comment>
<reference evidence="3 4" key="1">
    <citation type="submission" date="2020-10" db="EMBL/GenBank/DDBJ databases">
        <authorList>
            <person name="Klimov P.B."/>
            <person name="Dyachkov S.M."/>
            <person name="Chetverikov P.E."/>
        </authorList>
    </citation>
    <scope>NUCLEOTIDE SEQUENCE [LARGE SCALE GENOMIC DNA]</scope>
    <source>
        <strain evidence="3">BMOC 18-1129-001#AD2665</strain>
        <tissue evidence="3">Entire mites</tissue>
    </source>
</reference>
<feature type="compositionally biased region" description="Low complexity" evidence="2">
    <location>
        <begin position="116"/>
        <end position="129"/>
    </location>
</feature>
<feature type="compositionally biased region" description="Low complexity" evidence="2">
    <location>
        <begin position="61"/>
        <end position="77"/>
    </location>
</feature>
<feature type="region of interest" description="Disordered" evidence="2">
    <location>
        <begin position="559"/>
        <end position="578"/>
    </location>
</feature>
<evidence type="ECO:0000313" key="4">
    <source>
        <dbReference type="Proteomes" id="UP000825002"/>
    </source>
</evidence>
<dbReference type="EMBL" id="JAIFTH010000244">
    <property type="protein sequence ID" value="KAG9510065.1"/>
    <property type="molecule type" value="Genomic_DNA"/>
</dbReference>
<feature type="region of interest" description="Disordered" evidence="2">
    <location>
        <begin position="510"/>
        <end position="529"/>
    </location>
</feature>
<feature type="region of interest" description="Disordered" evidence="2">
    <location>
        <begin position="343"/>
        <end position="384"/>
    </location>
</feature>
<organism evidence="3 4">
    <name type="scientific">Fragariocoptes setiger</name>
    <dbReference type="NCBI Taxonomy" id="1670756"/>
    <lineage>
        <taxon>Eukaryota</taxon>
        <taxon>Metazoa</taxon>
        <taxon>Ecdysozoa</taxon>
        <taxon>Arthropoda</taxon>
        <taxon>Chelicerata</taxon>
        <taxon>Arachnida</taxon>
        <taxon>Acari</taxon>
        <taxon>Acariformes</taxon>
        <taxon>Trombidiformes</taxon>
        <taxon>Prostigmata</taxon>
        <taxon>Eupodina</taxon>
        <taxon>Eriophyoidea</taxon>
        <taxon>Phytoptidae</taxon>
        <taxon>Fragariocoptes</taxon>
    </lineage>
</organism>
<proteinExistence type="inferred from homology"/>
<dbReference type="PANTHER" id="PTHR13738:SF1">
    <property type="entry name" value="TROPONIN I"/>
    <property type="match status" value="1"/>
</dbReference>
<comment type="caution">
    <text evidence="3">The sequence shown here is derived from an EMBL/GenBank/DDBJ whole genome shotgun (WGS) entry which is preliminary data.</text>
</comment>
<feature type="compositionally biased region" description="Polar residues" evidence="2">
    <location>
        <begin position="105"/>
        <end position="115"/>
    </location>
</feature>
<evidence type="ECO:0000313" key="3">
    <source>
        <dbReference type="EMBL" id="KAG9510065.1"/>
    </source>
</evidence>
<feature type="region of interest" description="Disordered" evidence="2">
    <location>
        <begin position="264"/>
        <end position="293"/>
    </location>
</feature>
<feature type="compositionally biased region" description="Low complexity" evidence="2">
    <location>
        <begin position="619"/>
        <end position="635"/>
    </location>
</feature>
<feature type="compositionally biased region" description="Low complexity" evidence="2">
    <location>
        <begin position="444"/>
        <end position="470"/>
    </location>
</feature>
<name>A0ABQ7S9F4_9ACAR</name>
<dbReference type="Proteomes" id="UP000825002">
    <property type="component" value="Unassembled WGS sequence"/>
</dbReference>
<feature type="compositionally biased region" description="Basic and acidic residues" evidence="2">
    <location>
        <begin position="1034"/>
        <end position="1048"/>
    </location>
</feature>
<dbReference type="Gene3D" id="1.20.5.350">
    <property type="match status" value="1"/>
</dbReference>
<feature type="region of interest" description="Disordered" evidence="2">
    <location>
        <begin position="101"/>
        <end position="158"/>
    </location>
</feature>
<feature type="compositionally biased region" description="Low complexity" evidence="2">
    <location>
        <begin position="916"/>
        <end position="952"/>
    </location>
</feature>
<dbReference type="InterPro" id="IPR001978">
    <property type="entry name" value="Troponin"/>
</dbReference>
<feature type="region of interest" description="Disordered" evidence="2">
    <location>
        <begin position="229"/>
        <end position="252"/>
    </location>
</feature>
<keyword evidence="4" id="KW-1185">Reference proteome</keyword>
<feature type="compositionally biased region" description="Polar residues" evidence="2">
    <location>
        <begin position="897"/>
        <end position="915"/>
    </location>
</feature>
<dbReference type="PANTHER" id="PTHR13738">
    <property type="entry name" value="TROPONIN I"/>
    <property type="match status" value="1"/>
</dbReference>
<feature type="compositionally biased region" description="Low complexity" evidence="2">
    <location>
        <begin position="971"/>
        <end position="1009"/>
    </location>
</feature>
<feature type="region of interest" description="Disordered" evidence="2">
    <location>
        <begin position="439"/>
        <end position="470"/>
    </location>
</feature>
<dbReference type="Pfam" id="PF00992">
    <property type="entry name" value="Troponin"/>
    <property type="match status" value="1"/>
</dbReference>
<evidence type="ECO:0000256" key="1">
    <source>
        <dbReference type="ARBA" id="ARBA00009930"/>
    </source>
</evidence>
<accession>A0ABQ7S9F4</accession>
<protein>
    <submittedName>
        <fullName evidence="3">Troponin I 4</fullName>
    </submittedName>
</protein>
<dbReference type="InterPro" id="IPR038077">
    <property type="entry name" value="Troponin_sf"/>
</dbReference>
<sequence>MDHDNIMDGPSSRGRGSFLVNKRRLPSIAELSANISANHQLHHQFQSQQQQQQKKYHQHQQQKQIHQQIMQMQRQRQSGGIDMASKCFSAIIIGGQYRNRHHDTNNSSNSNALTVNSASSSTRSSNSTRKQISPAASMMLDTRRAKQQSKYSSHSHNHHHGYMNKSICSPMLASPKFVYNMTLLALVLMAPMLAVVATSASDVGAVPNSNKVSQDVGIANDLASKPDSSSVAVASHSGIVPTGKHASEGKSEASAKKVVVEAKSSSFSSANERKSKNMASTINNSKPDKTKAELRSAAAAASVESASSSVAAKAASSGPYSSFYKASDDNHLKHKLKRFLPLLSMGSSSGKPNSKASHLPRTQASLRADVPSSSSSHNRPTPFLVKKASVDRQGGGVSSLLANPLGLGLLFSMPSLLLTPLAIAGLAPAMSAINNFFGDDDESSSSSSSSSSGPLSSLLNSGSQSSSSGSQSLAASALSSILGPPPQAEKPMFNPGMFLNSQGVGNAIGSLSSGSSSSSSGGSSSSGVSSMNPFKNLFGGGGNSLMQASASVLSPSYAAAPSSSSSSSSDSDDGPGLMQMASEVFGKLVGSDKDQGSSSSSPFSFSSLTGLSSLLGGASQASGASPSSSSSATSSHTAPRLGFFSTLKGVYELFSSGLRRQESGDNLECQQRLMCEIHQRALGSKLFRRSLTRYDKAILESQLQQQLSKLYTLATSQQPMTPQRQQQLSLLQARVDQETKNYLNDFFRTLSRQSNQSAGETLDCGTLFPRCSRNIMLTAATGLGLGSFDSSSVGSRSMNKLTSLMKKMKFKSSQQLKQQKQSGVQDPLLKGAVMQPQGFLTSSQDNAKLMQQMMLTQEYQQQQQQQQQQLIQPNYQTQSSMNTYNDGQYYSQYFANSKSQMPPSQQPATAMNYNSQYPQTTMTPMMQQGYGQPGAGQQQPSDMMYQQQQPNGPNGGMQGRQAQYQPEGAYNPSVPQQNIQQQVPQQQAQPQQQPTLQQQSQQQQNVQLSGSKQPQTDSSQMMKTFTMNETLSQEEQRKREERDRKKAEVRARLEAQAAIRSKKKGFMTPERKKKLRLLLRRKAAEELKRQQEAKAAERRKVIADRCGPKKNFDTMSESELQLLCKQFHDRLTHLESEKWDIEYQVGRKDLEIHELSNRVSDLRGKFVKPPLKKVPKYEAKIERMLLNARKEIGFTVTLKSVKKDQFKVDEPKDNTSTEPEWSWKKQQEPVNDKE</sequence>
<gene>
    <name evidence="3" type="primary">tni-4</name>
    <name evidence="3" type="ORF">GZH46_01403</name>
</gene>
<feature type="compositionally biased region" description="Low complexity" evidence="2">
    <location>
        <begin position="43"/>
        <end position="53"/>
    </location>
</feature>
<feature type="region of interest" description="Disordered" evidence="2">
    <location>
        <begin position="43"/>
        <end position="80"/>
    </location>
</feature>
<feature type="compositionally biased region" description="Low complexity" evidence="2">
    <location>
        <begin position="559"/>
        <end position="569"/>
    </location>
</feature>